<name>C6XA03_METGS</name>
<accession>C6XA03</accession>
<proteinExistence type="predicted"/>
<dbReference type="KEGG" id="mei:Msip34_2302"/>
<evidence type="ECO:0000313" key="2">
    <source>
        <dbReference type="Proteomes" id="UP000002743"/>
    </source>
</evidence>
<dbReference type="STRING" id="582744.Msip34_2302"/>
<dbReference type="AlphaFoldDB" id="C6XA03"/>
<reference evidence="2" key="1">
    <citation type="submission" date="2009-07" db="EMBL/GenBank/DDBJ databases">
        <title>Complete sequence of chromosome of Methylovorus sp. SIP3-4.</title>
        <authorList>
            <person name="Lucas S."/>
            <person name="Copeland A."/>
            <person name="Lapidus A."/>
            <person name="Glavina del Rio T."/>
            <person name="Tice H."/>
            <person name="Bruce D."/>
            <person name="Goodwin L."/>
            <person name="Pitluck S."/>
            <person name="Clum A."/>
            <person name="Larimer F."/>
            <person name="Land M."/>
            <person name="Hauser L."/>
            <person name="Kyrpides N."/>
            <person name="Mikhailova N."/>
            <person name="Kayluzhnaya M."/>
            <person name="Chistoserdova L."/>
        </authorList>
    </citation>
    <scope>NUCLEOTIDE SEQUENCE [LARGE SCALE GENOMIC DNA]</scope>
    <source>
        <strain evidence="2">SIP3-4</strain>
    </source>
</reference>
<reference evidence="1 2" key="2">
    <citation type="journal article" date="2011" name="J. Bacteriol.">
        <title>Genomes of three methylotrophs from a single niche uncover genetic and metabolic divergence of Methylophilaceae.</title>
        <authorList>
            <person name="Lapidus A."/>
            <person name="Clum A."/>
            <person name="Labutti K."/>
            <person name="Kaluzhnaya M.G."/>
            <person name="Lim S."/>
            <person name="Beck D.A."/>
            <person name="Glavina Del Rio T."/>
            <person name="Nolan M."/>
            <person name="Mavromatis K."/>
            <person name="Huntemann M."/>
            <person name="Lucas S."/>
            <person name="Lidstrom M.E."/>
            <person name="Ivanova N."/>
            <person name="Chistoserdova L."/>
        </authorList>
    </citation>
    <scope>NUCLEOTIDE SEQUENCE [LARGE SCALE GENOMIC DNA]</scope>
    <source>
        <strain evidence="1 2">SIP3-4</strain>
    </source>
</reference>
<dbReference type="Gene3D" id="3.90.1140.10">
    <property type="entry name" value="Cyclic phosphodiesterase"/>
    <property type="match status" value="1"/>
</dbReference>
<evidence type="ECO:0000313" key="1">
    <source>
        <dbReference type="EMBL" id="ACT51544.1"/>
    </source>
</evidence>
<evidence type="ECO:0008006" key="3">
    <source>
        <dbReference type="Google" id="ProtNLM"/>
    </source>
</evidence>
<dbReference type="Pfam" id="PF13563">
    <property type="entry name" value="2_5_RNA_ligase2"/>
    <property type="match status" value="1"/>
</dbReference>
<organism evidence="1 2">
    <name type="scientific">Methylovorus glucosotrophus (strain SIP3-4)</name>
    <dbReference type="NCBI Taxonomy" id="582744"/>
    <lineage>
        <taxon>Bacteria</taxon>
        <taxon>Pseudomonadati</taxon>
        <taxon>Pseudomonadota</taxon>
        <taxon>Betaproteobacteria</taxon>
        <taxon>Nitrosomonadales</taxon>
        <taxon>Methylophilaceae</taxon>
        <taxon>Methylovorus</taxon>
    </lineage>
</organism>
<dbReference type="HOGENOM" id="CLU_097064_0_0_4"/>
<keyword evidence="2" id="KW-1185">Reference proteome</keyword>
<dbReference type="EMBL" id="CP001674">
    <property type="protein sequence ID" value="ACT51544.1"/>
    <property type="molecule type" value="Genomic_DNA"/>
</dbReference>
<dbReference type="Proteomes" id="UP000002743">
    <property type="component" value="Chromosome"/>
</dbReference>
<gene>
    <name evidence="1" type="ordered locus">Msip34_2302</name>
</gene>
<sequence length="242" mass="26842">MPSDSAIILSSTAADIISTTSIEEMASHTTACRADNFVRWHLGRPFYAVWIVEADTAEMRAHISTMRRHLGDWLLPDYRRQPHITLAVCGFPQTYATDAHSYTEADFHRDIAGLQTSSPASLQLSTGAADSFTTAAYLGLKGDIEPLHAMRARLRAAETQPYVPHITAGFYRRRLPMNDVQQKLAALALPEISLEINTITLAVYASAEIAGGLFPVCRYHLHENKLQMVKSGYLPWRMPATA</sequence>
<protein>
    <recommendedName>
        <fullName evidence="3">2',5' RNA ligase</fullName>
    </recommendedName>
</protein>
<dbReference type="SUPFAM" id="SSF55144">
    <property type="entry name" value="LigT-like"/>
    <property type="match status" value="1"/>
</dbReference>
<dbReference type="eggNOG" id="COG1514">
    <property type="taxonomic scope" value="Bacteria"/>
</dbReference>
<dbReference type="InterPro" id="IPR009097">
    <property type="entry name" value="Cyclic_Pdiesterase"/>
</dbReference>